<gene>
    <name evidence="6" type="ORF">DN068_13665</name>
</gene>
<comment type="similarity">
    <text evidence="1">Belongs to the glycosyltransferase 2 family.</text>
</comment>
<accession>A0A2W2BFZ6</accession>
<evidence type="ECO:0000256" key="3">
    <source>
        <dbReference type="ARBA" id="ARBA00022679"/>
    </source>
</evidence>
<organism evidence="6 7">
    <name type="scientific">Taibaiella soli</name>
    <dbReference type="NCBI Taxonomy" id="1649169"/>
    <lineage>
        <taxon>Bacteria</taxon>
        <taxon>Pseudomonadati</taxon>
        <taxon>Bacteroidota</taxon>
        <taxon>Chitinophagia</taxon>
        <taxon>Chitinophagales</taxon>
        <taxon>Chitinophagaceae</taxon>
        <taxon>Taibaiella</taxon>
    </lineage>
</organism>
<proteinExistence type="inferred from homology"/>
<evidence type="ECO:0000256" key="4">
    <source>
        <dbReference type="SAM" id="Phobius"/>
    </source>
</evidence>
<dbReference type="InterPro" id="IPR029044">
    <property type="entry name" value="Nucleotide-diphossugar_trans"/>
</dbReference>
<evidence type="ECO:0000256" key="2">
    <source>
        <dbReference type="ARBA" id="ARBA00022676"/>
    </source>
</evidence>
<name>A0A2W2BFZ6_9BACT</name>
<reference evidence="6 7" key="1">
    <citation type="submission" date="2018-06" db="EMBL/GenBank/DDBJ databases">
        <title>Mucibacter soli gen. nov., sp. nov., a new member of the family Chitinophagaceae producing mucin.</title>
        <authorList>
            <person name="Kim M.-K."/>
            <person name="Park S."/>
            <person name="Kim T.-S."/>
            <person name="Joung Y."/>
            <person name="Han J.-H."/>
            <person name="Kim S.B."/>
        </authorList>
    </citation>
    <scope>NUCLEOTIDE SEQUENCE [LARGE SCALE GENOMIC DNA]</scope>
    <source>
        <strain evidence="6 7">R1-15</strain>
    </source>
</reference>
<sequence>MDLVATIILNWNGGTDTIDCLKTVIDMESCAHIIVWDNCSTDNSVAEIKQWLSERSVSWREIQEEEIVQLRHSEGKVSLIVAKDNYGFAKGNNLVLNQIVTAKLYDYVWLLNNDATATPDSLNEMIRKMKEDKKNAFVGSVTLDGNNKDLVQCCGVRYFKYWGVSKLQYKNCRWSEIDRNEVAENKTDYQNGASLLIKISALREIGLMDERFFLYSEEQDWQYTAAEFGYKNVLAIDSVIFHKGSVSTEGKKHLFYYYYSRSAILFSRKHYSALVSSIATILLTGISIVRTRMNIKSLKWAIKGISEGWSKSK</sequence>
<keyword evidence="3" id="KW-0808">Transferase</keyword>
<dbReference type="EMBL" id="QKTW01000018">
    <property type="protein sequence ID" value="PZF72396.1"/>
    <property type="molecule type" value="Genomic_DNA"/>
</dbReference>
<evidence type="ECO:0000256" key="1">
    <source>
        <dbReference type="ARBA" id="ARBA00006739"/>
    </source>
</evidence>
<dbReference type="AlphaFoldDB" id="A0A2W2BFZ6"/>
<feature type="transmembrane region" description="Helical" evidence="4">
    <location>
        <begin position="271"/>
        <end position="289"/>
    </location>
</feature>
<dbReference type="PANTHER" id="PTHR43179:SF12">
    <property type="entry name" value="GALACTOFURANOSYLTRANSFERASE GLFT2"/>
    <property type="match status" value="1"/>
</dbReference>
<dbReference type="RefSeq" id="WP_110999491.1">
    <property type="nucleotide sequence ID" value="NZ_QKTW01000018.1"/>
</dbReference>
<dbReference type="InterPro" id="IPR001173">
    <property type="entry name" value="Glyco_trans_2-like"/>
</dbReference>
<dbReference type="Pfam" id="PF00535">
    <property type="entry name" value="Glycos_transf_2"/>
    <property type="match status" value="1"/>
</dbReference>
<comment type="caution">
    <text evidence="6">The sequence shown here is derived from an EMBL/GenBank/DDBJ whole genome shotgun (WGS) entry which is preliminary data.</text>
</comment>
<evidence type="ECO:0000313" key="7">
    <source>
        <dbReference type="Proteomes" id="UP000248745"/>
    </source>
</evidence>
<evidence type="ECO:0000259" key="5">
    <source>
        <dbReference type="Pfam" id="PF00535"/>
    </source>
</evidence>
<keyword evidence="4" id="KW-0812">Transmembrane</keyword>
<keyword evidence="4" id="KW-0472">Membrane</keyword>
<dbReference type="PANTHER" id="PTHR43179">
    <property type="entry name" value="RHAMNOSYLTRANSFERASE WBBL"/>
    <property type="match status" value="1"/>
</dbReference>
<dbReference type="Proteomes" id="UP000248745">
    <property type="component" value="Unassembled WGS sequence"/>
</dbReference>
<keyword evidence="7" id="KW-1185">Reference proteome</keyword>
<evidence type="ECO:0000313" key="6">
    <source>
        <dbReference type="EMBL" id="PZF72396.1"/>
    </source>
</evidence>
<dbReference type="OrthoDB" id="9771846at2"/>
<feature type="domain" description="Glycosyltransferase 2-like" evidence="5">
    <location>
        <begin position="10"/>
        <end position="147"/>
    </location>
</feature>
<dbReference type="SUPFAM" id="SSF53448">
    <property type="entry name" value="Nucleotide-diphospho-sugar transferases"/>
    <property type="match status" value="1"/>
</dbReference>
<keyword evidence="4" id="KW-1133">Transmembrane helix</keyword>
<dbReference type="GO" id="GO:0016757">
    <property type="term" value="F:glycosyltransferase activity"/>
    <property type="evidence" value="ECO:0007669"/>
    <property type="project" value="UniProtKB-KW"/>
</dbReference>
<dbReference type="Gene3D" id="3.90.550.10">
    <property type="entry name" value="Spore Coat Polysaccharide Biosynthesis Protein SpsA, Chain A"/>
    <property type="match status" value="1"/>
</dbReference>
<protein>
    <recommendedName>
        <fullName evidence="5">Glycosyltransferase 2-like domain-containing protein</fullName>
    </recommendedName>
</protein>
<keyword evidence="2" id="KW-0328">Glycosyltransferase</keyword>